<proteinExistence type="predicted"/>
<keyword evidence="3" id="KW-1185">Reference proteome</keyword>
<gene>
    <name evidence="2" type="ORF">SARC_00076</name>
</gene>
<evidence type="ECO:0000313" key="3">
    <source>
        <dbReference type="Proteomes" id="UP000054560"/>
    </source>
</evidence>
<dbReference type="EMBL" id="KQ241598">
    <property type="protein sequence ID" value="KNC87819.1"/>
    <property type="molecule type" value="Genomic_DNA"/>
</dbReference>
<accession>A0A0L0GG27</accession>
<dbReference type="Proteomes" id="UP000054560">
    <property type="component" value="Unassembled WGS sequence"/>
</dbReference>
<feature type="transmembrane region" description="Helical" evidence="1">
    <location>
        <begin position="129"/>
        <end position="149"/>
    </location>
</feature>
<protein>
    <submittedName>
        <fullName evidence="2">Uncharacterized protein</fullName>
    </submittedName>
</protein>
<evidence type="ECO:0000256" key="1">
    <source>
        <dbReference type="SAM" id="Phobius"/>
    </source>
</evidence>
<sequence>MEELGLVPFVTAEDVTIYIHTIGDSTMDGTYFRVSDFEIEPPIVAGCASASADLGAGKLLVHDGDVFVNLARFIEFVHIAVESASLTPYCDWYTEMHDVLANNQLEGKLMLADHLLADVLNPDIETATLVVVVVAFVMMAAIAIAIGVWSD</sequence>
<dbReference type="GeneID" id="25900580"/>
<name>A0A0L0GG27_9EUKA</name>
<keyword evidence="1" id="KW-1133">Transmembrane helix</keyword>
<evidence type="ECO:0000313" key="2">
    <source>
        <dbReference type="EMBL" id="KNC87819.1"/>
    </source>
</evidence>
<dbReference type="AlphaFoldDB" id="A0A0L0GG27"/>
<keyword evidence="1" id="KW-0812">Transmembrane</keyword>
<dbReference type="RefSeq" id="XP_014161721.1">
    <property type="nucleotide sequence ID" value="XM_014306246.1"/>
</dbReference>
<reference evidence="2 3" key="1">
    <citation type="submission" date="2011-02" db="EMBL/GenBank/DDBJ databases">
        <title>The Genome Sequence of Sphaeroforma arctica JP610.</title>
        <authorList>
            <consortium name="The Broad Institute Genome Sequencing Platform"/>
            <person name="Russ C."/>
            <person name="Cuomo C."/>
            <person name="Young S.K."/>
            <person name="Zeng Q."/>
            <person name="Gargeya S."/>
            <person name="Alvarado L."/>
            <person name="Berlin A."/>
            <person name="Chapman S.B."/>
            <person name="Chen Z."/>
            <person name="Freedman E."/>
            <person name="Gellesch M."/>
            <person name="Goldberg J."/>
            <person name="Griggs A."/>
            <person name="Gujja S."/>
            <person name="Heilman E."/>
            <person name="Heiman D."/>
            <person name="Howarth C."/>
            <person name="Mehta T."/>
            <person name="Neiman D."/>
            <person name="Pearson M."/>
            <person name="Roberts A."/>
            <person name="Saif S."/>
            <person name="Shea T."/>
            <person name="Shenoy N."/>
            <person name="Sisk P."/>
            <person name="Stolte C."/>
            <person name="Sykes S."/>
            <person name="White J."/>
            <person name="Yandava C."/>
            <person name="Burger G."/>
            <person name="Gray M.W."/>
            <person name="Holland P.W.H."/>
            <person name="King N."/>
            <person name="Lang F.B.F."/>
            <person name="Roger A.J."/>
            <person name="Ruiz-Trillo I."/>
            <person name="Haas B."/>
            <person name="Nusbaum C."/>
            <person name="Birren B."/>
        </authorList>
    </citation>
    <scope>NUCLEOTIDE SEQUENCE [LARGE SCALE GENOMIC DNA]</scope>
    <source>
        <strain evidence="2 3">JP610</strain>
    </source>
</reference>
<keyword evidence="1" id="KW-0472">Membrane</keyword>
<organism evidence="2 3">
    <name type="scientific">Sphaeroforma arctica JP610</name>
    <dbReference type="NCBI Taxonomy" id="667725"/>
    <lineage>
        <taxon>Eukaryota</taxon>
        <taxon>Ichthyosporea</taxon>
        <taxon>Ichthyophonida</taxon>
        <taxon>Sphaeroforma</taxon>
    </lineage>
</organism>